<dbReference type="RefSeq" id="WP_379319183.1">
    <property type="nucleotide sequence ID" value="NZ_JBHTLM010000006.1"/>
</dbReference>
<evidence type="ECO:0000313" key="7">
    <source>
        <dbReference type="Proteomes" id="UP001597262"/>
    </source>
</evidence>
<dbReference type="PANTHER" id="PTHR43335:SF2">
    <property type="entry name" value="ABC TRANSPORTER, ATP-BINDING PROTEIN"/>
    <property type="match status" value="1"/>
</dbReference>
<comment type="similarity">
    <text evidence="1">Belongs to the ABC transporter superfamily.</text>
</comment>
<gene>
    <name evidence="6" type="ORF">ACFQ3W_10545</name>
</gene>
<keyword evidence="4 6" id="KW-0067">ATP-binding</keyword>
<evidence type="ECO:0000259" key="5">
    <source>
        <dbReference type="PROSITE" id="PS50893"/>
    </source>
</evidence>
<evidence type="ECO:0000313" key="6">
    <source>
        <dbReference type="EMBL" id="MFD1176734.1"/>
    </source>
</evidence>
<dbReference type="Proteomes" id="UP001597262">
    <property type="component" value="Unassembled WGS sequence"/>
</dbReference>
<dbReference type="InterPro" id="IPR003593">
    <property type="entry name" value="AAA+_ATPase"/>
</dbReference>
<name>A0ABW3RW85_9BACL</name>
<accession>A0ABW3RW85</accession>
<keyword evidence="2" id="KW-0813">Transport</keyword>
<keyword evidence="7" id="KW-1185">Reference proteome</keyword>
<comment type="caution">
    <text evidence="6">The sequence shown here is derived from an EMBL/GenBank/DDBJ whole genome shotgun (WGS) entry which is preliminary data.</text>
</comment>
<sequence>MELSLDRLTKQFGPKIAVDCINASLSPGVYGLLGANGAGKTTLMRMICSILDPTSGEILLNGQNIADMGPDYRNVLGYLPQDFGYYPDYTAQEFLMYIAALKGIPRQVAMKRSSELLGTVDLSSVSGKKIKTFSGGMRQRLGIAQALLNNPKVLVLDEPTAGLDPKERVRFRNLLSDFANDRIVLLSTHIVSDIEAIADQVFLMKKGTFVLRGTIPQLVQEVAGKVWELTVAAQDARKWEETATVANLRHIKNQVTLRIISASQPAPEAIPCEASLEDLYLYYFPTEEGAK</sequence>
<dbReference type="InterPro" id="IPR027417">
    <property type="entry name" value="P-loop_NTPase"/>
</dbReference>
<evidence type="ECO:0000256" key="3">
    <source>
        <dbReference type="ARBA" id="ARBA00022741"/>
    </source>
</evidence>
<protein>
    <submittedName>
        <fullName evidence="6">ABC transporter ATP-binding protein</fullName>
    </submittedName>
</protein>
<evidence type="ECO:0000256" key="4">
    <source>
        <dbReference type="ARBA" id="ARBA00022840"/>
    </source>
</evidence>
<evidence type="ECO:0000256" key="1">
    <source>
        <dbReference type="ARBA" id="ARBA00005417"/>
    </source>
</evidence>
<dbReference type="InterPro" id="IPR017871">
    <property type="entry name" value="ABC_transporter-like_CS"/>
</dbReference>
<organism evidence="6 7">
    <name type="scientific">Paenibacillus puldeungensis</name>
    <dbReference type="NCBI Taxonomy" id="696536"/>
    <lineage>
        <taxon>Bacteria</taxon>
        <taxon>Bacillati</taxon>
        <taxon>Bacillota</taxon>
        <taxon>Bacilli</taxon>
        <taxon>Bacillales</taxon>
        <taxon>Paenibacillaceae</taxon>
        <taxon>Paenibacillus</taxon>
    </lineage>
</organism>
<dbReference type="InterPro" id="IPR003439">
    <property type="entry name" value="ABC_transporter-like_ATP-bd"/>
</dbReference>
<dbReference type="PROSITE" id="PS50893">
    <property type="entry name" value="ABC_TRANSPORTER_2"/>
    <property type="match status" value="1"/>
</dbReference>
<dbReference type="Gene3D" id="3.40.50.300">
    <property type="entry name" value="P-loop containing nucleotide triphosphate hydrolases"/>
    <property type="match status" value="1"/>
</dbReference>
<dbReference type="PROSITE" id="PS00211">
    <property type="entry name" value="ABC_TRANSPORTER_1"/>
    <property type="match status" value="1"/>
</dbReference>
<dbReference type="GO" id="GO:0005524">
    <property type="term" value="F:ATP binding"/>
    <property type="evidence" value="ECO:0007669"/>
    <property type="project" value="UniProtKB-KW"/>
</dbReference>
<dbReference type="PANTHER" id="PTHR43335">
    <property type="entry name" value="ABC TRANSPORTER, ATP-BINDING PROTEIN"/>
    <property type="match status" value="1"/>
</dbReference>
<feature type="domain" description="ABC transporter" evidence="5">
    <location>
        <begin position="3"/>
        <end position="231"/>
    </location>
</feature>
<dbReference type="EMBL" id="JBHTLM010000006">
    <property type="protein sequence ID" value="MFD1176734.1"/>
    <property type="molecule type" value="Genomic_DNA"/>
</dbReference>
<dbReference type="Pfam" id="PF00005">
    <property type="entry name" value="ABC_tran"/>
    <property type="match status" value="1"/>
</dbReference>
<dbReference type="SMART" id="SM00382">
    <property type="entry name" value="AAA"/>
    <property type="match status" value="1"/>
</dbReference>
<proteinExistence type="inferred from homology"/>
<keyword evidence="3" id="KW-0547">Nucleotide-binding</keyword>
<reference evidence="7" key="1">
    <citation type="journal article" date="2019" name="Int. J. Syst. Evol. Microbiol.">
        <title>The Global Catalogue of Microorganisms (GCM) 10K type strain sequencing project: providing services to taxonomists for standard genome sequencing and annotation.</title>
        <authorList>
            <consortium name="The Broad Institute Genomics Platform"/>
            <consortium name="The Broad Institute Genome Sequencing Center for Infectious Disease"/>
            <person name="Wu L."/>
            <person name="Ma J."/>
        </authorList>
    </citation>
    <scope>NUCLEOTIDE SEQUENCE [LARGE SCALE GENOMIC DNA]</scope>
    <source>
        <strain evidence="7">CCUG 59189</strain>
    </source>
</reference>
<evidence type="ECO:0000256" key="2">
    <source>
        <dbReference type="ARBA" id="ARBA00022448"/>
    </source>
</evidence>
<dbReference type="CDD" id="cd03264">
    <property type="entry name" value="ABC_drug_resistance_like"/>
    <property type="match status" value="1"/>
</dbReference>
<dbReference type="SUPFAM" id="SSF52540">
    <property type="entry name" value="P-loop containing nucleoside triphosphate hydrolases"/>
    <property type="match status" value="1"/>
</dbReference>